<proteinExistence type="predicted"/>
<reference evidence="1" key="1">
    <citation type="submission" date="2021-02" db="EMBL/GenBank/DDBJ databases">
        <authorList>
            <consortium name="DOE Joint Genome Institute"/>
            <person name="Ahrendt S."/>
            <person name="Looney B.P."/>
            <person name="Miyauchi S."/>
            <person name="Morin E."/>
            <person name="Drula E."/>
            <person name="Courty P.E."/>
            <person name="Chicoki N."/>
            <person name="Fauchery L."/>
            <person name="Kohler A."/>
            <person name="Kuo A."/>
            <person name="Labutti K."/>
            <person name="Pangilinan J."/>
            <person name="Lipzen A."/>
            <person name="Riley R."/>
            <person name="Andreopoulos W."/>
            <person name="He G."/>
            <person name="Johnson J."/>
            <person name="Barry K.W."/>
            <person name="Grigoriev I.V."/>
            <person name="Nagy L."/>
            <person name="Hibbett D."/>
            <person name="Henrissat B."/>
            <person name="Matheny P.B."/>
            <person name="Labbe J."/>
            <person name="Martin F."/>
        </authorList>
    </citation>
    <scope>NUCLEOTIDE SEQUENCE</scope>
    <source>
        <strain evidence="1">FP105234-sp</strain>
    </source>
</reference>
<comment type="caution">
    <text evidence="1">The sequence shown here is derived from an EMBL/GenBank/DDBJ whole genome shotgun (WGS) entry which is preliminary data.</text>
</comment>
<dbReference type="Proteomes" id="UP000814033">
    <property type="component" value="Unassembled WGS sequence"/>
</dbReference>
<reference evidence="1" key="2">
    <citation type="journal article" date="2022" name="New Phytol.">
        <title>Evolutionary transition to the ectomycorrhizal habit in the genomes of a hyperdiverse lineage of mushroom-forming fungi.</title>
        <authorList>
            <person name="Looney B."/>
            <person name="Miyauchi S."/>
            <person name="Morin E."/>
            <person name="Drula E."/>
            <person name="Courty P.E."/>
            <person name="Kohler A."/>
            <person name="Kuo A."/>
            <person name="LaButti K."/>
            <person name="Pangilinan J."/>
            <person name="Lipzen A."/>
            <person name="Riley R."/>
            <person name="Andreopoulos W."/>
            <person name="He G."/>
            <person name="Johnson J."/>
            <person name="Nolan M."/>
            <person name="Tritt A."/>
            <person name="Barry K.W."/>
            <person name="Grigoriev I.V."/>
            <person name="Nagy L.G."/>
            <person name="Hibbett D."/>
            <person name="Henrissat B."/>
            <person name="Matheny P.B."/>
            <person name="Labbe J."/>
            <person name="Martin F.M."/>
        </authorList>
    </citation>
    <scope>NUCLEOTIDE SEQUENCE</scope>
    <source>
        <strain evidence="1">FP105234-sp</strain>
    </source>
</reference>
<evidence type="ECO:0000313" key="2">
    <source>
        <dbReference type="Proteomes" id="UP000814033"/>
    </source>
</evidence>
<name>A0ACB8R8N6_9AGAM</name>
<organism evidence="1 2">
    <name type="scientific">Auriscalpium vulgare</name>
    <dbReference type="NCBI Taxonomy" id="40419"/>
    <lineage>
        <taxon>Eukaryota</taxon>
        <taxon>Fungi</taxon>
        <taxon>Dikarya</taxon>
        <taxon>Basidiomycota</taxon>
        <taxon>Agaricomycotina</taxon>
        <taxon>Agaricomycetes</taxon>
        <taxon>Russulales</taxon>
        <taxon>Auriscalpiaceae</taxon>
        <taxon>Auriscalpium</taxon>
    </lineage>
</organism>
<protein>
    <submittedName>
        <fullName evidence="1">NAD(P)-binding protein</fullName>
    </submittedName>
</protein>
<accession>A0ACB8R8N6</accession>
<dbReference type="EMBL" id="MU276196">
    <property type="protein sequence ID" value="KAI0040439.1"/>
    <property type="molecule type" value="Genomic_DNA"/>
</dbReference>
<sequence length="348" mass="38380">MSPVTNARTLFNEVPTGYPVPGQTTVHDTTQTIDLENEPLNGGILAKTLVLSVDPVFRRWMSINPKTGKPIGFVLGQPLSGDGIAKVVRSENPQFKPGDYIKENFPFQEYFVRKDDAKLELVIENHGLDWSAHVGTLGMPGRTAYYGWREYANPTKASLSGETIFVTTGAGPIGSFVVQLAKRAGLKVIASASTDEKVAFIRSLGADVVFNYKTESTEEVLEREGPLDIYWDNVGGEILDIALSKAKGVGARFIECGMISLYNESDPYRLKNAYLILSKEITVYGFWVGRWDAKYREEFNREVPELIKAGQLKHLEDVSDGLEHAGAGIADVMQGRNFGKKVIVVAKE</sequence>
<keyword evidence="2" id="KW-1185">Reference proteome</keyword>
<gene>
    <name evidence="1" type="ORF">FA95DRAFT_1648939</name>
</gene>
<evidence type="ECO:0000313" key="1">
    <source>
        <dbReference type="EMBL" id="KAI0040439.1"/>
    </source>
</evidence>